<keyword evidence="3" id="KW-1185">Reference proteome</keyword>
<sequence>MEVTDVLAFAVKVLQRVLATLIGFAVAAHERYPEYTNIVFTVIAGYIVYSLLVKSARAWIRFTVSLIKSIMVVSFVVLAYAISVRGWETFYNFDIPRIQSFASMFYSIGKTTMGSFAKGQEQSYHEYWQAAEDAANGGKTGNLIIDEGLDYLRENIGGDTIDQGIEYLKNKVDLNDVQNLLRMVNRGN</sequence>
<evidence type="ECO:0000256" key="1">
    <source>
        <dbReference type="SAM" id="Phobius"/>
    </source>
</evidence>
<keyword evidence="1" id="KW-0812">Transmembrane</keyword>
<protein>
    <submittedName>
        <fullName evidence="2">Uncharacterized protein</fullName>
    </submittedName>
</protein>
<dbReference type="GeneID" id="76152671"/>
<comment type="caution">
    <text evidence="2">The sequence shown here is derived from an EMBL/GenBank/DDBJ whole genome shotgun (WGS) entry which is preliminary data.</text>
</comment>
<dbReference type="Pfam" id="PF12716">
    <property type="entry name" value="Apq12"/>
    <property type="match status" value="1"/>
</dbReference>
<dbReference type="RefSeq" id="XP_051606959.1">
    <property type="nucleotide sequence ID" value="XM_051754156.1"/>
</dbReference>
<feature type="transmembrane region" description="Helical" evidence="1">
    <location>
        <begin position="6"/>
        <end position="28"/>
    </location>
</feature>
<dbReference type="InterPro" id="IPR024316">
    <property type="entry name" value="APQ12"/>
</dbReference>
<proteinExistence type="predicted"/>
<dbReference type="Proteomes" id="UP001204833">
    <property type="component" value="Unassembled WGS sequence"/>
</dbReference>
<dbReference type="EMBL" id="JAIHNG010000162">
    <property type="protein sequence ID" value="KAI5949804.1"/>
    <property type="molecule type" value="Genomic_DNA"/>
</dbReference>
<gene>
    <name evidence="2" type="ORF">KGF57_004627</name>
</gene>
<evidence type="ECO:0000313" key="2">
    <source>
        <dbReference type="EMBL" id="KAI5949804.1"/>
    </source>
</evidence>
<evidence type="ECO:0000313" key="3">
    <source>
        <dbReference type="Proteomes" id="UP001204833"/>
    </source>
</evidence>
<reference evidence="2 3" key="1">
    <citation type="journal article" date="2022" name="DNA Res.">
        <title>Genome analysis of five recently described species of the CUG-Ser clade uncovers Candida theae as a new hybrid lineage with pathogenic potential in the Candida parapsilosis species complex.</title>
        <authorList>
            <person name="Mixao V."/>
            <person name="Del Olmo V."/>
            <person name="Hegedusova E."/>
            <person name="Saus E."/>
            <person name="Pryszcz L."/>
            <person name="Cillingova A."/>
            <person name="Nosek J."/>
            <person name="Gabaldon T."/>
        </authorList>
    </citation>
    <scope>NUCLEOTIDE SEQUENCE [LARGE SCALE GENOMIC DNA]</scope>
    <source>
        <strain evidence="2 3">CBS 12239</strain>
    </source>
</reference>
<dbReference type="AlphaFoldDB" id="A0AAD5FWP4"/>
<feature type="transmembrane region" description="Helical" evidence="1">
    <location>
        <begin position="58"/>
        <end position="82"/>
    </location>
</feature>
<feature type="transmembrane region" description="Helical" evidence="1">
    <location>
        <begin position="35"/>
        <end position="52"/>
    </location>
</feature>
<keyword evidence="1" id="KW-1133">Transmembrane helix</keyword>
<keyword evidence="1" id="KW-0472">Membrane</keyword>
<name>A0AAD5FWP4_9ASCO</name>
<accession>A0AAD5FWP4</accession>
<organism evidence="2 3">
    <name type="scientific">Candida theae</name>
    <dbReference type="NCBI Taxonomy" id="1198502"/>
    <lineage>
        <taxon>Eukaryota</taxon>
        <taxon>Fungi</taxon>
        <taxon>Dikarya</taxon>
        <taxon>Ascomycota</taxon>
        <taxon>Saccharomycotina</taxon>
        <taxon>Pichiomycetes</taxon>
        <taxon>Debaryomycetaceae</taxon>
        <taxon>Candida/Lodderomyces clade</taxon>
        <taxon>Candida</taxon>
    </lineage>
</organism>